<dbReference type="GeneID" id="26251438"/>
<evidence type="ECO:0008006" key="4">
    <source>
        <dbReference type="Google" id="ProtNLM"/>
    </source>
</evidence>
<feature type="compositionally biased region" description="Polar residues" evidence="1">
    <location>
        <begin position="485"/>
        <end position="499"/>
    </location>
</feature>
<dbReference type="Gene3D" id="3.50.50.60">
    <property type="entry name" value="FAD/NAD(P)-binding domain"/>
    <property type="match status" value="1"/>
</dbReference>
<organism evidence="2 3">
    <name type="scientific">Bipolaris victoriae (strain FI3)</name>
    <name type="common">Victoria blight of oats agent</name>
    <name type="synonym">Cochliobolus victoriae</name>
    <dbReference type="NCBI Taxonomy" id="930091"/>
    <lineage>
        <taxon>Eukaryota</taxon>
        <taxon>Fungi</taxon>
        <taxon>Dikarya</taxon>
        <taxon>Ascomycota</taxon>
        <taxon>Pezizomycotina</taxon>
        <taxon>Dothideomycetes</taxon>
        <taxon>Pleosporomycetidae</taxon>
        <taxon>Pleosporales</taxon>
        <taxon>Pleosporineae</taxon>
        <taxon>Pleosporaceae</taxon>
        <taxon>Bipolaris</taxon>
    </lineage>
</organism>
<name>W7EFH2_BIPV3</name>
<evidence type="ECO:0000313" key="2">
    <source>
        <dbReference type="EMBL" id="EUN29348.1"/>
    </source>
</evidence>
<keyword evidence="3" id="KW-1185">Reference proteome</keyword>
<dbReference type="InterPro" id="IPR029731">
    <property type="entry name" value="OSGIN1/2"/>
</dbReference>
<feature type="region of interest" description="Disordered" evidence="1">
    <location>
        <begin position="485"/>
        <end position="533"/>
    </location>
</feature>
<dbReference type="EMBL" id="KI968713">
    <property type="protein sequence ID" value="EUN29348.1"/>
    <property type="molecule type" value="Genomic_DNA"/>
</dbReference>
<proteinExistence type="predicted"/>
<sequence length="569" mass="61720">MRRHGDHRYAPESTTFADQTLITNTGNGPSALILSYILHGHIPYYVGGHHDAILDAKLQNAPNLLHLTPDLYAHFLSSLRYSTQALPVNTLLDTLIRPNADTELNPKSCIEWRYEPDKAISHLAIGETVHAGGQWAEDLPSASADIGTLSYAEQLSLPGYSYTDHLARTGKTDEAEFIRPSRTEVADYLKVYPDAVGISDCVLTGLKVDNVYRTVKGFSIGSLGIRCRHLVLASGIFTVNIPPPPLLAPISQLNLPEAPLLVIGSGFSAADVIISAPPRRRIIHVYQWNPEKRPSPLRGCHHTAYPEYATVYRQMKLSAIASSKKTKSGRPAYARRRSSAFQQRDWTLYEGLPGAEVVGAYRSGDVAKVELRLSSGDIVTREVGGLAYVVGRRGTLDFLSPELQSEVLSAPDNVPVESLSDNLISGRTLRAKAEATSLEVARDVFITGSLTGDSLIRHAVGGCVFAAGRILGAIPSMYPSDNTLSPALSTPRSASPVSNSDAEAAASEISPSPPRPRTGQRTPSELTNGHEDLHLDRRKLFRAVETAHAENRSWVDSGWWAGGLGPGRH</sequence>
<dbReference type="OrthoDB" id="412005at2759"/>
<accession>W7EFH2</accession>
<dbReference type="AlphaFoldDB" id="W7EFH2"/>
<protein>
    <recommendedName>
        <fullName evidence="4">L-ornithine N(5)-oxygenase</fullName>
    </recommendedName>
</protein>
<reference evidence="2 3" key="1">
    <citation type="journal article" date="2013" name="PLoS Genet.">
        <title>Comparative genome structure, secondary metabolite, and effector coding capacity across Cochliobolus pathogens.</title>
        <authorList>
            <person name="Condon B.J."/>
            <person name="Leng Y."/>
            <person name="Wu D."/>
            <person name="Bushley K.E."/>
            <person name="Ohm R.A."/>
            <person name="Otillar R."/>
            <person name="Martin J."/>
            <person name="Schackwitz W."/>
            <person name="Grimwood J."/>
            <person name="MohdZainudin N."/>
            <person name="Xue C."/>
            <person name="Wang R."/>
            <person name="Manning V.A."/>
            <person name="Dhillon B."/>
            <person name="Tu Z.J."/>
            <person name="Steffenson B.J."/>
            <person name="Salamov A."/>
            <person name="Sun H."/>
            <person name="Lowry S."/>
            <person name="LaButti K."/>
            <person name="Han J."/>
            <person name="Copeland A."/>
            <person name="Lindquist E."/>
            <person name="Barry K."/>
            <person name="Schmutz J."/>
            <person name="Baker S.E."/>
            <person name="Ciuffetti L.M."/>
            <person name="Grigoriev I.V."/>
            <person name="Zhong S."/>
            <person name="Turgeon B.G."/>
        </authorList>
    </citation>
    <scope>NUCLEOTIDE SEQUENCE [LARGE SCALE GENOMIC DNA]</scope>
    <source>
        <strain evidence="2 3">FI3</strain>
    </source>
</reference>
<feature type="compositionally biased region" description="Low complexity" evidence="1">
    <location>
        <begin position="500"/>
        <end position="510"/>
    </location>
</feature>
<gene>
    <name evidence="2" type="ORF">COCVIDRAFT_14029</name>
</gene>
<dbReference type="RefSeq" id="XP_014558886.1">
    <property type="nucleotide sequence ID" value="XM_014703400.1"/>
</dbReference>
<evidence type="ECO:0000256" key="1">
    <source>
        <dbReference type="SAM" id="MobiDB-lite"/>
    </source>
</evidence>
<dbReference type="HOGENOM" id="CLU_026100_0_0_1"/>
<evidence type="ECO:0000313" key="3">
    <source>
        <dbReference type="Proteomes" id="UP000054337"/>
    </source>
</evidence>
<dbReference type="PANTHER" id="PTHR15192:SF8">
    <property type="entry name" value="FAD_NAD(P)-BINDING DOMAIN-CONTAINING PROTEIN"/>
    <property type="match status" value="1"/>
</dbReference>
<dbReference type="Proteomes" id="UP000054337">
    <property type="component" value="Unassembled WGS sequence"/>
</dbReference>
<dbReference type="InterPro" id="IPR036188">
    <property type="entry name" value="FAD/NAD-bd_sf"/>
</dbReference>
<dbReference type="PANTHER" id="PTHR15192">
    <property type="entry name" value="PROTEIN CBG05349"/>
    <property type="match status" value="1"/>
</dbReference>